<organism evidence="2 3">
    <name type="scientific">Parachitinimonas caeni</name>
    <dbReference type="NCBI Taxonomy" id="3031301"/>
    <lineage>
        <taxon>Bacteria</taxon>
        <taxon>Pseudomonadati</taxon>
        <taxon>Pseudomonadota</taxon>
        <taxon>Betaproteobacteria</taxon>
        <taxon>Neisseriales</taxon>
        <taxon>Chitinibacteraceae</taxon>
        <taxon>Parachitinimonas</taxon>
    </lineage>
</organism>
<evidence type="ECO:0000256" key="1">
    <source>
        <dbReference type="SAM" id="MobiDB-lite"/>
    </source>
</evidence>
<protein>
    <submittedName>
        <fullName evidence="2">Transposase</fullName>
    </submittedName>
</protein>
<dbReference type="RefSeq" id="WP_284099774.1">
    <property type="nucleotide sequence ID" value="NZ_JARRAF010000005.1"/>
</dbReference>
<feature type="compositionally biased region" description="Basic residues" evidence="1">
    <location>
        <begin position="78"/>
        <end position="94"/>
    </location>
</feature>
<gene>
    <name evidence="2" type="ORF">PZA18_05360</name>
</gene>
<evidence type="ECO:0000313" key="3">
    <source>
        <dbReference type="Proteomes" id="UP001172778"/>
    </source>
</evidence>
<dbReference type="InterPro" id="IPR002514">
    <property type="entry name" value="Transposase_8"/>
</dbReference>
<evidence type="ECO:0000313" key="2">
    <source>
        <dbReference type="EMBL" id="MDK2123474.1"/>
    </source>
</evidence>
<dbReference type="SUPFAM" id="SSF46689">
    <property type="entry name" value="Homeodomain-like"/>
    <property type="match status" value="1"/>
</dbReference>
<dbReference type="Pfam" id="PF01527">
    <property type="entry name" value="HTH_Tnp_1"/>
    <property type="match status" value="1"/>
</dbReference>
<reference evidence="2" key="1">
    <citation type="submission" date="2023-03" db="EMBL/GenBank/DDBJ databases">
        <title>Chitinimonas shenzhenensis gen. nov., sp. nov., a novel member of family Burkholderiaceae isolated from activated sludge collected in Shen Zhen, China.</title>
        <authorList>
            <person name="Wang X."/>
        </authorList>
    </citation>
    <scope>NUCLEOTIDE SEQUENCE</scope>
    <source>
        <strain evidence="2">DQS-5</strain>
    </source>
</reference>
<dbReference type="EMBL" id="JARRAF010000005">
    <property type="protein sequence ID" value="MDK2123474.1"/>
    <property type="molecule type" value="Genomic_DNA"/>
</dbReference>
<comment type="caution">
    <text evidence="2">The sequence shown here is derived from an EMBL/GenBank/DDBJ whole genome shotgun (WGS) entry which is preliminary data.</text>
</comment>
<sequence length="109" mass="12307">MYEILQQSHTTEFKQEAIRLVEAEGKRPAQVARDLGISEQTLGNWRKAHKAGKLATGSGKPGLPEQMECPTCVPKAPVSRRRSKSWKMPRRTLQRSRSAVNRDNPEGIR</sequence>
<dbReference type="InterPro" id="IPR009057">
    <property type="entry name" value="Homeodomain-like_sf"/>
</dbReference>
<accession>A0ABT7DUI0</accession>
<feature type="region of interest" description="Disordered" evidence="1">
    <location>
        <begin position="47"/>
        <end position="109"/>
    </location>
</feature>
<name>A0ABT7DUI0_9NEIS</name>
<proteinExistence type="predicted"/>
<dbReference type="Gene3D" id="1.10.10.60">
    <property type="entry name" value="Homeodomain-like"/>
    <property type="match status" value="1"/>
</dbReference>
<keyword evidence="3" id="KW-1185">Reference proteome</keyword>
<dbReference type="Proteomes" id="UP001172778">
    <property type="component" value="Unassembled WGS sequence"/>
</dbReference>